<keyword evidence="2" id="KW-0328">Glycosyltransferase</keyword>
<accession>A0ABS5V4I1</accession>
<dbReference type="InterPro" id="IPR001173">
    <property type="entry name" value="Glyco_trans_2-like"/>
</dbReference>
<dbReference type="Proteomes" id="UP001195903">
    <property type="component" value="Unassembled WGS sequence"/>
</dbReference>
<dbReference type="InterPro" id="IPR029044">
    <property type="entry name" value="Nucleotide-diphossugar_trans"/>
</dbReference>
<evidence type="ECO:0000313" key="6">
    <source>
        <dbReference type="Proteomes" id="UP001195903"/>
    </source>
</evidence>
<comment type="similarity">
    <text evidence="1">Belongs to the glycosyltransferase 2 family.</text>
</comment>
<evidence type="ECO:0000256" key="1">
    <source>
        <dbReference type="ARBA" id="ARBA00006739"/>
    </source>
</evidence>
<protein>
    <submittedName>
        <fullName evidence="5">Glycosyltransferase family 2 protein</fullName>
    </submittedName>
</protein>
<keyword evidence="6" id="KW-1185">Reference proteome</keyword>
<gene>
    <name evidence="5" type="ORF">KJI95_12540</name>
</gene>
<dbReference type="SUPFAM" id="SSF53448">
    <property type="entry name" value="Nucleotide-diphospho-sugar transferases"/>
    <property type="match status" value="1"/>
</dbReference>
<dbReference type="Gene3D" id="3.90.550.10">
    <property type="entry name" value="Spore Coat Polysaccharide Biosynthesis Protein SpsA, Chain A"/>
    <property type="match status" value="1"/>
</dbReference>
<evidence type="ECO:0000259" key="4">
    <source>
        <dbReference type="Pfam" id="PF00535"/>
    </source>
</evidence>
<dbReference type="RefSeq" id="WP_214507543.1">
    <property type="nucleotide sequence ID" value="NZ_JAHEPS010000004.1"/>
</dbReference>
<comment type="caution">
    <text evidence="5">The sequence shown here is derived from an EMBL/GenBank/DDBJ whole genome shotgun (WGS) entry which is preliminary data.</text>
</comment>
<name>A0ABS5V4I1_9GAMM</name>
<dbReference type="PANTHER" id="PTHR43179:SF12">
    <property type="entry name" value="GALACTOFURANOSYLTRANSFERASE GLFT2"/>
    <property type="match status" value="1"/>
</dbReference>
<feature type="domain" description="Glycosyltransferase 2-like" evidence="4">
    <location>
        <begin position="364"/>
        <end position="481"/>
    </location>
</feature>
<reference evidence="5 6" key="1">
    <citation type="submission" date="2021-05" db="EMBL/GenBank/DDBJ databases">
        <title>Shewanella sp. JM162201.</title>
        <authorList>
            <person name="Xu S."/>
            <person name="Li A."/>
        </authorList>
    </citation>
    <scope>NUCLEOTIDE SEQUENCE [LARGE SCALE GENOMIC DNA]</scope>
    <source>
        <strain evidence="5 6">JM162201</strain>
    </source>
</reference>
<evidence type="ECO:0000256" key="3">
    <source>
        <dbReference type="ARBA" id="ARBA00022679"/>
    </source>
</evidence>
<dbReference type="EMBL" id="JAHEPS010000004">
    <property type="protein sequence ID" value="MBT1445350.1"/>
    <property type="molecule type" value="Genomic_DNA"/>
</dbReference>
<evidence type="ECO:0000256" key="2">
    <source>
        <dbReference type="ARBA" id="ARBA00022676"/>
    </source>
</evidence>
<dbReference type="Pfam" id="PF00535">
    <property type="entry name" value="Glycos_transf_2"/>
    <property type="match status" value="1"/>
</dbReference>
<sequence>MITAQEILNKLNKKKSNLPVSNIKNIQVWIDSCGKLGNRHIIIQGWAFHPDIEDISFDITFNEEHEEFENLNCQNIEFEVIRSTRLDVNKHFSYSDNRKRWGFAIVANWSFEFEPSPDKLKVVIYSDDSNKTVPLLPFVPIAGETLFGHCITWRSEERLKLMSVLHSMVGDKVFELPGLKVADAHVLRERIEWNLDNVLAIPGHGVFISGWLLDPEQTLAGIFVRSQDASYSENLVFKSARYPRQDVIDAFPGKAQSSYQAGLFAWIEMPHLIEHSSLEMVFVTKLGVITIIKIKQSNVRDDITLPSQQVLVNFHVGRPDYQEVMTTHIGPALTALWDNRKQLLGTPMVEVHQFGKTITNPKRSIIVPLYGRYDFLLHQVVQFTKDPDFDKTELIYVLDDPKLYSQFIPFCHDTSKLFPVSFKVIYGGRNLGYAGANNLGTQYATTDQLVLLNSDIIPSQPGWLSRIENAQHKLKDLGVVAPKLVFDDGSIQHLGMSFVKAPEFGDLWLNQHPGKGTPEWLADVKTEMESPAVTGACMFISKSLYLKVGGLDETYVLGDFEDSDLCLKLRSMGYKHYVLGNEKLYHLERQSQDLFENRDWKFKITLYNAWQHTQRWGKLIEELVA</sequence>
<dbReference type="PANTHER" id="PTHR43179">
    <property type="entry name" value="RHAMNOSYLTRANSFERASE WBBL"/>
    <property type="match status" value="1"/>
</dbReference>
<evidence type="ECO:0000313" key="5">
    <source>
        <dbReference type="EMBL" id="MBT1445350.1"/>
    </source>
</evidence>
<organism evidence="5 6">
    <name type="scientific">Shewanella jiangmenensis</name>
    <dbReference type="NCBI Taxonomy" id="2837387"/>
    <lineage>
        <taxon>Bacteria</taxon>
        <taxon>Pseudomonadati</taxon>
        <taxon>Pseudomonadota</taxon>
        <taxon>Gammaproteobacteria</taxon>
        <taxon>Alteromonadales</taxon>
        <taxon>Shewanellaceae</taxon>
        <taxon>Shewanella</taxon>
    </lineage>
</organism>
<proteinExistence type="inferred from homology"/>
<keyword evidence="3" id="KW-0808">Transferase</keyword>